<proteinExistence type="predicted"/>
<name>A0A4Q2DMJ4_9AGAR</name>
<accession>A0A4Q2DMJ4</accession>
<dbReference type="EMBL" id="SDEE01000175">
    <property type="protein sequence ID" value="RXW19935.1"/>
    <property type="molecule type" value="Genomic_DNA"/>
</dbReference>
<dbReference type="AlphaFoldDB" id="A0A4Q2DMJ4"/>
<reference evidence="1 2" key="1">
    <citation type="submission" date="2019-01" db="EMBL/GenBank/DDBJ databases">
        <title>Draft genome sequence of Psathyrella aberdarensis IHI B618.</title>
        <authorList>
            <person name="Buettner E."/>
            <person name="Kellner H."/>
        </authorList>
    </citation>
    <scope>NUCLEOTIDE SEQUENCE [LARGE SCALE GENOMIC DNA]</scope>
    <source>
        <strain evidence="1 2">IHI B618</strain>
    </source>
</reference>
<protein>
    <submittedName>
        <fullName evidence="1">Uncharacterized protein</fullName>
    </submittedName>
</protein>
<evidence type="ECO:0000313" key="2">
    <source>
        <dbReference type="Proteomes" id="UP000290288"/>
    </source>
</evidence>
<evidence type="ECO:0000313" key="1">
    <source>
        <dbReference type="EMBL" id="RXW19935.1"/>
    </source>
</evidence>
<dbReference type="Proteomes" id="UP000290288">
    <property type="component" value="Unassembled WGS sequence"/>
</dbReference>
<gene>
    <name evidence="1" type="ORF">EST38_g5906</name>
</gene>
<comment type="caution">
    <text evidence="1">The sequence shown here is derived from an EMBL/GenBank/DDBJ whole genome shotgun (WGS) entry which is preliminary data.</text>
</comment>
<keyword evidence="2" id="KW-1185">Reference proteome</keyword>
<sequence>MCIRLLETEFPFTLVGCIALLKSQSRCESKDIVPIITVPSILHWVYHLCTHVSVDDIL</sequence>
<organism evidence="1 2">
    <name type="scientific">Candolleomyces aberdarensis</name>
    <dbReference type="NCBI Taxonomy" id="2316362"/>
    <lineage>
        <taxon>Eukaryota</taxon>
        <taxon>Fungi</taxon>
        <taxon>Dikarya</taxon>
        <taxon>Basidiomycota</taxon>
        <taxon>Agaricomycotina</taxon>
        <taxon>Agaricomycetes</taxon>
        <taxon>Agaricomycetidae</taxon>
        <taxon>Agaricales</taxon>
        <taxon>Agaricineae</taxon>
        <taxon>Psathyrellaceae</taxon>
        <taxon>Candolleomyces</taxon>
    </lineage>
</organism>
<dbReference type="OrthoDB" id="3218112at2759"/>